<dbReference type="PANTHER" id="PTHR24174">
    <property type="entry name" value="ANKYRIN REPEAT AND STERILE ALPHA MOTIF DOMAIN-CONTAINING PROTEIN 1"/>
    <property type="match status" value="1"/>
</dbReference>
<keyword evidence="1" id="KW-0677">Repeat</keyword>
<keyword evidence="2" id="KW-0040">ANK repeat</keyword>
<dbReference type="InterPro" id="IPR033635">
    <property type="entry name" value="ANKS1/Caskin"/>
</dbReference>
<name>A0A6A4SPR4_SCOMX</name>
<proteinExistence type="predicted"/>
<accession>A0A6A4SPR4</accession>
<organism evidence="3 4">
    <name type="scientific">Scophthalmus maximus</name>
    <name type="common">Turbot</name>
    <name type="synonym">Psetta maxima</name>
    <dbReference type="NCBI Taxonomy" id="52904"/>
    <lineage>
        <taxon>Eukaryota</taxon>
        <taxon>Metazoa</taxon>
        <taxon>Chordata</taxon>
        <taxon>Craniata</taxon>
        <taxon>Vertebrata</taxon>
        <taxon>Euteleostomi</taxon>
        <taxon>Actinopterygii</taxon>
        <taxon>Neopterygii</taxon>
        <taxon>Teleostei</taxon>
        <taxon>Neoteleostei</taxon>
        <taxon>Acanthomorphata</taxon>
        <taxon>Carangaria</taxon>
        <taxon>Pleuronectiformes</taxon>
        <taxon>Pleuronectoidei</taxon>
        <taxon>Scophthalmidae</taxon>
        <taxon>Scophthalmus</taxon>
    </lineage>
</organism>
<dbReference type="EMBL" id="VEVO01000013">
    <property type="protein sequence ID" value="KAF0032302.1"/>
    <property type="molecule type" value="Genomic_DNA"/>
</dbReference>
<evidence type="ECO:0000256" key="2">
    <source>
        <dbReference type="ARBA" id="ARBA00023043"/>
    </source>
</evidence>
<dbReference type="PANTHER" id="PTHR24174:SF11">
    <property type="entry name" value="CASKIN-1"/>
    <property type="match status" value="1"/>
</dbReference>
<dbReference type="Proteomes" id="UP000438429">
    <property type="component" value="Unassembled WGS sequence"/>
</dbReference>
<gene>
    <name evidence="3" type="ORF">F2P81_014592</name>
</gene>
<sequence>MGKDQELLQAVKTEDLLTVQKLLQRPRPGKAIVTCDSDVANCAPSEVVHRFRELLGSAKKVNVNFQDTDGEIGKQKWDESGEKAVMETSDIQKRNKQKERSVLCDLQLIESFKTV</sequence>
<protein>
    <submittedName>
        <fullName evidence="3">Uncharacterized protein</fullName>
    </submittedName>
</protein>
<comment type="caution">
    <text evidence="3">The sequence shown here is derived from an EMBL/GenBank/DDBJ whole genome shotgun (WGS) entry which is preliminary data.</text>
</comment>
<dbReference type="AlphaFoldDB" id="A0A6A4SPR4"/>
<evidence type="ECO:0000256" key="1">
    <source>
        <dbReference type="ARBA" id="ARBA00022737"/>
    </source>
</evidence>
<evidence type="ECO:0000313" key="4">
    <source>
        <dbReference type="Proteomes" id="UP000438429"/>
    </source>
</evidence>
<reference evidence="3 4" key="1">
    <citation type="submission" date="2019-06" db="EMBL/GenBank/DDBJ databases">
        <title>Draft genomes of female and male turbot (Scophthalmus maximus).</title>
        <authorList>
            <person name="Xu H."/>
            <person name="Xu X.-W."/>
            <person name="Shao C."/>
            <person name="Chen S."/>
        </authorList>
    </citation>
    <scope>NUCLEOTIDE SEQUENCE [LARGE SCALE GENOMIC DNA]</scope>
    <source>
        <strain evidence="3">Ysfricsl-2016a</strain>
        <tissue evidence="3">Blood</tissue>
    </source>
</reference>
<evidence type="ECO:0000313" key="3">
    <source>
        <dbReference type="EMBL" id="KAF0032302.1"/>
    </source>
</evidence>